<reference evidence="1 2" key="1">
    <citation type="submission" date="2013-06" db="EMBL/GenBank/DDBJ databases">
        <title>Whole genome shotgun sequence of Bacillus selenatarsenatis SF-1.</title>
        <authorList>
            <person name="Kuroda M."/>
            <person name="Sei K."/>
            <person name="Yamashita M."/>
            <person name="Ike M."/>
        </authorList>
    </citation>
    <scope>NUCLEOTIDE SEQUENCE [LARGE SCALE GENOMIC DNA]</scope>
    <source>
        <strain evidence="1 2">SF-1</strain>
    </source>
</reference>
<dbReference type="Proteomes" id="UP000031014">
    <property type="component" value="Unassembled WGS sequence"/>
</dbReference>
<proteinExistence type="predicted"/>
<comment type="caution">
    <text evidence="1">The sequence shown here is derived from an EMBL/GenBank/DDBJ whole genome shotgun (WGS) entry which is preliminary data.</text>
</comment>
<name>A0A0A8X1V1_MESS1</name>
<evidence type="ECO:0000313" key="2">
    <source>
        <dbReference type="Proteomes" id="UP000031014"/>
    </source>
</evidence>
<dbReference type="EMBL" id="BASE01000005">
    <property type="protein sequence ID" value="GAM12126.1"/>
    <property type="molecule type" value="Genomic_DNA"/>
</dbReference>
<dbReference type="AlphaFoldDB" id="A0A0A8X1V1"/>
<evidence type="ECO:0000313" key="1">
    <source>
        <dbReference type="EMBL" id="GAM12126.1"/>
    </source>
</evidence>
<gene>
    <name evidence="1" type="ORF">SAMD00020551_0246</name>
</gene>
<keyword evidence="2" id="KW-1185">Reference proteome</keyword>
<sequence>MRKEHANLIPTCKMGIYYVKIGFRILTTIFTKTAINKKWHEVP</sequence>
<dbReference type="STRING" id="1321606.SAMD00020551_0246"/>
<organism evidence="1 2">
    <name type="scientific">Mesobacillus selenatarsenatis (strain DSM 18680 / JCM 14380 / FERM P-15431 / SF-1)</name>
    <dbReference type="NCBI Taxonomy" id="1321606"/>
    <lineage>
        <taxon>Bacteria</taxon>
        <taxon>Bacillati</taxon>
        <taxon>Bacillota</taxon>
        <taxon>Bacilli</taxon>
        <taxon>Bacillales</taxon>
        <taxon>Bacillaceae</taxon>
        <taxon>Mesobacillus</taxon>
    </lineage>
</organism>
<protein>
    <submittedName>
        <fullName evidence="1">Uncharacterized protein</fullName>
    </submittedName>
</protein>
<accession>A0A0A8X1V1</accession>